<dbReference type="EMBL" id="SNZG01000028">
    <property type="protein sequence ID" value="TDR35785.1"/>
    <property type="molecule type" value="Genomic_DNA"/>
</dbReference>
<gene>
    <name evidence="3" type="ORF">DFR61_12815</name>
    <name evidence="2" type="ORF">NCTC10597_01382</name>
</gene>
<dbReference type="EMBL" id="UGNP01000001">
    <property type="protein sequence ID" value="STX09689.1"/>
    <property type="molecule type" value="Genomic_DNA"/>
</dbReference>
<sequence length="67" mass="7195">MANFKSSSLKIQFLAGFDGEKQLKKTRVYSSVDQSATVAQLEKVKDAIASVSGNSILNAETTVTKTL</sequence>
<dbReference type="InterPro" id="IPR012454">
    <property type="entry name" value="DUF1659"/>
</dbReference>
<keyword evidence="5" id="KW-1185">Reference proteome</keyword>
<organism evidence="2 4">
    <name type="scientific">Kurthia zopfii</name>
    <dbReference type="NCBI Taxonomy" id="1650"/>
    <lineage>
        <taxon>Bacteria</taxon>
        <taxon>Bacillati</taxon>
        <taxon>Bacillota</taxon>
        <taxon>Bacilli</taxon>
        <taxon>Bacillales</taxon>
        <taxon>Caryophanaceae</taxon>
        <taxon>Kurthia</taxon>
    </lineage>
</organism>
<evidence type="ECO:0000313" key="3">
    <source>
        <dbReference type="EMBL" id="TDR35785.1"/>
    </source>
</evidence>
<evidence type="ECO:0000313" key="2">
    <source>
        <dbReference type="EMBL" id="STX09689.1"/>
    </source>
</evidence>
<evidence type="ECO:0000259" key="1">
    <source>
        <dbReference type="Pfam" id="PF07872"/>
    </source>
</evidence>
<reference evidence="3 5" key="2">
    <citation type="submission" date="2019-03" db="EMBL/GenBank/DDBJ databases">
        <title>Genomic Encyclopedia of Type Strains, Phase IV (KMG-IV): sequencing the most valuable type-strain genomes for metagenomic binning, comparative biology and taxonomic classification.</title>
        <authorList>
            <person name="Goeker M."/>
        </authorList>
    </citation>
    <scope>NUCLEOTIDE SEQUENCE [LARGE SCALE GENOMIC DNA]</scope>
    <source>
        <strain evidence="3 5">DSM 20580</strain>
    </source>
</reference>
<evidence type="ECO:0000313" key="4">
    <source>
        <dbReference type="Proteomes" id="UP000254330"/>
    </source>
</evidence>
<dbReference type="Pfam" id="PF07872">
    <property type="entry name" value="DUF1659"/>
    <property type="match status" value="1"/>
</dbReference>
<accession>A0A2U3AB01</accession>
<proteinExistence type="predicted"/>
<protein>
    <recommendedName>
        <fullName evidence="1">DUF1659 domain-containing protein</fullName>
    </recommendedName>
</protein>
<evidence type="ECO:0000313" key="5">
    <source>
        <dbReference type="Proteomes" id="UP000294641"/>
    </source>
</evidence>
<dbReference type="Proteomes" id="UP000294641">
    <property type="component" value="Unassembled WGS sequence"/>
</dbReference>
<reference evidence="2 4" key="1">
    <citation type="submission" date="2018-06" db="EMBL/GenBank/DDBJ databases">
        <authorList>
            <consortium name="Pathogen Informatics"/>
            <person name="Doyle S."/>
        </authorList>
    </citation>
    <scope>NUCLEOTIDE SEQUENCE [LARGE SCALE GENOMIC DNA]</scope>
    <source>
        <strain evidence="2 4">NCTC10597</strain>
    </source>
</reference>
<dbReference type="AlphaFoldDB" id="A0A2U3AB01"/>
<dbReference type="Proteomes" id="UP000254330">
    <property type="component" value="Unassembled WGS sequence"/>
</dbReference>
<comment type="caution">
    <text evidence="2">The sequence shown here is derived from an EMBL/GenBank/DDBJ whole genome shotgun (WGS) entry which is preliminary data.</text>
</comment>
<feature type="domain" description="DUF1659" evidence="1">
    <location>
        <begin position="2"/>
        <end position="67"/>
    </location>
</feature>
<dbReference type="RefSeq" id="WP_109350249.1">
    <property type="nucleotide sequence ID" value="NZ_BJUE01000023.1"/>
</dbReference>
<name>A0A2U3AB01_9BACL</name>